<dbReference type="InterPro" id="IPR044068">
    <property type="entry name" value="CB"/>
</dbReference>
<keyword evidence="2" id="KW-0963">Cytoplasm</keyword>
<dbReference type="EMBL" id="PUBV01000047">
    <property type="protein sequence ID" value="PWB05883.1"/>
    <property type="molecule type" value="Genomic_DNA"/>
</dbReference>
<dbReference type="InterPro" id="IPR002104">
    <property type="entry name" value="Integrase_catalytic"/>
</dbReference>
<evidence type="ECO:0000259" key="10">
    <source>
        <dbReference type="PROSITE" id="PS51898"/>
    </source>
</evidence>
<dbReference type="GO" id="GO:0051301">
    <property type="term" value="P:cell division"/>
    <property type="evidence" value="ECO:0007669"/>
    <property type="project" value="UniProtKB-KW"/>
</dbReference>
<keyword evidence="7" id="KW-0233">DNA recombination</keyword>
<comment type="caution">
    <text evidence="12">The sequence shown here is derived from an EMBL/GenBank/DDBJ whole genome shotgun (WGS) entry which is preliminary data.</text>
</comment>
<keyword evidence="4" id="KW-0159">Chromosome partition</keyword>
<evidence type="ECO:0000256" key="2">
    <source>
        <dbReference type="ARBA" id="ARBA00022490"/>
    </source>
</evidence>
<protein>
    <submittedName>
        <fullName evidence="12">Integrase</fullName>
    </submittedName>
</protein>
<dbReference type="PANTHER" id="PTHR30349:SF77">
    <property type="entry name" value="TYROSINE RECOMBINASE XERC"/>
    <property type="match status" value="1"/>
</dbReference>
<dbReference type="Pfam" id="PF00589">
    <property type="entry name" value="Phage_integrase"/>
    <property type="match status" value="1"/>
</dbReference>
<dbReference type="Pfam" id="PF02899">
    <property type="entry name" value="Phage_int_SAM_1"/>
    <property type="match status" value="1"/>
</dbReference>
<keyword evidence="3" id="KW-0132">Cell division</keyword>
<keyword evidence="13" id="KW-1185">Reference proteome</keyword>
<dbReference type="GO" id="GO:0005737">
    <property type="term" value="C:cytoplasm"/>
    <property type="evidence" value="ECO:0007669"/>
    <property type="project" value="UniProtKB-SubCell"/>
</dbReference>
<dbReference type="GO" id="GO:0003677">
    <property type="term" value="F:DNA binding"/>
    <property type="evidence" value="ECO:0007669"/>
    <property type="project" value="UniProtKB-UniRule"/>
</dbReference>
<evidence type="ECO:0000256" key="3">
    <source>
        <dbReference type="ARBA" id="ARBA00022618"/>
    </source>
</evidence>
<organism evidence="12 13">
    <name type="scientific">Paramuribaculum intestinale</name>
    <dbReference type="NCBI Taxonomy" id="2094151"/>
    <lineage>
        <taxon>Bacteria</taxon>
        <taxon>Pseudomonadati</taxon>
        <taxon>Bacteroidota</taxon>
        <taxon>Bacteroidia</taxon>
        <taxon>Bacteroidales</taxon>
        <taxon>Muribaculaceae</taxon>
        <taxon>Paramuribaculum</taxon>
    </lineage>
</organism>
<name>A0A2V1IQJ1_9BACT</name>
<dbReference type="InterPro" id="IPR010998">
    <property type="entry name" value="Integrase_recombinase_N"/>
</dbReference>
<dbReference type="Gene3D" id="1.10.443.10">
    <property type="entry name" value="Intergrase catalytic core"/>
    <property type="match status" value="1"/>
</dbReference>
<feature type="domain" description="Core-binding (CB)" evidence="11">
    <location>
        <begin position="5"/>
        <end position="98"/>
    </location>
</feature>
<evidence type="ECO:0000256" key="9">
    <source>
        <dbReference type="PROSITE-ProRule" id="PRU01248"/>
    </source>
</evidence>
<dbReference type="PANTHER" id="PTHR30349">
    <property type="entry name" value="PHAGE INTEGRASE-RELATED"/>
    <property type="match status" value="1"/>
</dbReference>
<dbReference type="PROSITE" id="PS51900">
    <property type="entry name" value="CB"/>
    <property type="match status" value="1"/>
</dbReference>
<dbReference type="InterPro" id="IPR013762">
    <property type="entry name" value="Integrase-like_cat_sf"/>
</dbReference>
<sequence>MEKETDFARHLSSFFNSYLPMERGVSRHTLRSYAHTFTLFIDFMKEVKNIRAEKLELKSIDRNVVVDFLDWLQTKRQCSDNTRNLRLAALRSFFRYLQYEDVRNIGKWQQIMNVKAKRKESVTFTSLSIEGMKTLLAQIPSETREGLRHLAMLALLYDSGARVQELIDLTPADLNLDTPAQVKLFGKGRKARIVPIQDNQVRILRKYIAEYRLDLPGREKHPLFTNNRGGKLSNSGIAHIISMYAADVRAKHPGLIPDHISPHSFRHSKAMHLLYAGLKLVYIRDILGHVSIKTTELYARVDSQQKREALEKAYQDITPDRPDKGEWERNSELKEWLKTFSKKH</sequence>
<gene>
    <name evidence="12" type="ORF">C5O25_12075</name>
</gene>
<evidence type="ECO:0000313" key="12">
    <source>
        <dbReference type="EMBL" id="PWB05883.1"/>
    </source>
</evidence>
<dbReference type="GO" id="GO:0015074">
    <property type="term" value="P:DNA integration"/>
    <property type="evidence" value="ECO:0007669"/>
    <property type="project" value="UniProtKB-KW"/>
</dbReference>
<keyword evidence="5" id="KW-0229">DNA integration</keyword>
<evidence type="ECO:0000259" key="11">
    <source>
        <dbReference type="PROSITE" id="PS51900"/>
    </source>
</evidence>
<dbReference type="Gene3D" id="1.10.150.130">
    <property type="match status" value="1"/>
</dbReference>
<keyword evidence="8" id="KW-0131">Cell cycle</keyword>
<dbReference type="InterPro" id="IPR050090">
    <property type="entry name" value="Tyrosine_recombinase_XerCD"/>
</dbReference>
<evidence type="ECO:0000313" key="13">
    <source>
        <dbReference type="Proteomes" id="UP000244925"/>
    </source>
</evidence>
<evidence type="ECO:0000256" key="8">
    <source>
        <dbReference type="ARBA" id="ARBA00023306"/>
    </source>
</evidence>
<dbReference type="GeneID" id="93423696"/>
<evidence type="ECO:0000256" key="7">
    <source>
        <dbReference type="ARBA" id="ARBA00023172"/>
    </source>
</evidence>
<dbReference type="PROSITE" id="PS51898">
    <property type="entry name" value="TYR_RECOMBINASE"/>
    <property type="match status" value="1"/>
</dbReference>
<dbReference type="GO" id="GO:0006310">
    <property type="term" value="P:DNA recombination"/>
    <property type="evidence" value="ECO:0007669"/>
    <property type="project" value="UniProtKB-KW"/>
</dbReference>
<dbReference type="CDD" id="cd01182">
    <property type="entry name" value="INT_RitC_C_like"/>
    <property type="match status" value="1"/>
</dbReference>
<evidence type="ECO:0000256" key="1">
    <source>
        <dbReference type="ARBA" id="ARBA00004496"/>
    </source>
</evidence>
<dbReference type="RefSeq" id="WP_107036970.1">
    <property type="nucleotide sequence ID" value="NZ_CP098825.1"/>
</dbReference>
<evidence type="ECO:0000256" key="5">
    <source>
        <dbReference type="ARBA" id="ARBA00022908"/>
    </source>
</evidence>
<evidence type="ECO:0000256" key="4">
    <source>
        <dbReference type="ARBA" id="ARBA00022829"/>
    </source>
</evidence>
<reference evidence="13" key="1">
    <citation type="submission" date="2018-02" db="EMBL/GenBank/DDBJ databases">
        <authorList>
            <person name="Clavel T."/>
            <person name="Strowig T."/>
        </authorList>
    </citation>
    <scope>NUCLEOTIDE SEQUENCE [LARGE SCALE GENOMIC DNA]</scope>
    <source>
        <strain evidence="13">DSM 100764</strain>
    </source>
</reference>
<dbReference type="Proteomes" id="UP000244925">
    <property type="component" value="Unassembled WGS sequence"/>
</dbReference>
<proteinExistence type="predicted"/>
<keyword evidence="6 9" id="KW-0238">DNA-binding</keyword>
<feature type="domain" description="Tyr recombinase" evidence="10">
    <location>
        <begin position="122"/>
        <end position="311"/>
    </location>
</feature>
<accession>A0A2V1IQJ1</accession>
<dbReference type="InterPro" id="IPR004107">
    <property type="entry name" value="Integrase_SAM-like_N"/>
</dbReference>
<dbReference type="InterPro" id="IPR011010">
    <property type="entry name" value="DNA_brk_join_enz"/>
</dbReference>
<dbReference type="AlphaFoldDB" id="A0A2V1IQJ1"/>
<evidence type="ECO:0000256" key="6">
    <source>
        <dbReference type="ARBA" id="ARBA00023125"/>
    </source>
</evidence>
<dbReference type="GO" id="GO:0007059">
    <property type="term" value="P:chromosome segregation"/>
    <property type="evidence" value="ECO:0007669"/>
    <property type="project" value="UniProtKB-KW"/>
</dbReference>
<dbReference type="SUPFAM" id="SSF56349">
    <property type="entry name" value="DNA breaking-rejoining enzymes"/>
    <property type="match status" value="1"/>
</dbReference>
<comment type="subcellular location">
    <subcellularLocation>
        <location evidence="1">Cytoplasm</location>
    </subcellularLocation>
</comment>